<dbReference type="AlphaFoldDB" id="A0A9P6SZE0"/>
<evidence type="ECO:0000313" key="3">
    <source>
        <dbReference type="EMBL" id="KAG0012454.1"/>
    </source>
</evidence>
<dbReference type="PANTHER" id="PTHR11102:SF160">
    <property type="entry name" value="ERAD-ASSOCIATED E3 UBIQUITIN-PROTEIN LIGASE COMPONENT HRD3"/>
    <property type="match status" value="1"/>
</dbReference>
<name>A0A9P6SZE0_9FUNG</name>
<comment type="similarity">
    <text evidence="1">Belongs to the sel-1 family.</text>
</comment>
<gene>
    <name evidence="3" type="ORF">BGZ80_011733</name>
</gene>
<proteinExistence type="inferred from homology"/>
<dbReference type="Pfam" id="PF08238">
    <property type="entry name" value="Sel1"/>
    <property type="match status" value="9"/>
</dbReference>
<dbReference type="InterPro" id="IPR011990">
    <property type="entry name" value="TPR-like_helical_dom_sf"/>
</dbReference>
<feature type="compositionally biased region" description="Polar residues" evidence="2">
    <location>
        <begin position="105"/>
        <end position="114"/>
    </location>
</feature>
<evidence type="ECO:0000313" key="4">
    <source>
        <dbReference type="Proteomes" id="UP000703661"/>
    </source>
</evidence>
<dbReference type="Proteomes" id="UP000703661">
    <property type="component" value="Unassembled WGS sequence"/>
</dbReference>
<feature type="region of interest" description="Disordered" evidence="2">
    <location>
        <begin position="105"/>
        <end position="194"/>
    </location>
</feature>
<keyword evidence="4" id="KW-1185">Reference proteome</keyword>
<dbReference type="EMBL" id="JAAAID010000980">
    <property type="protein sequence ID" value="KAG0012454.1"/>
    <property type="molecule type" value="Genomic_DNA"/>
</dbReference>
<dbReference type="SMART" id="SM00671">
    <property type="entry name" value="SEL1"/>
    <property type="match status" value="9"/>
</dbReference>
<dbReference type="Gene3D" id="1.25.40.10">
    <property type="entry name" value="Tetratricopeptide repeat domain"/>
    <property type="match status" value="2"/>
</dbReference>
<protein>
    <recommendedName>
        <fullName evidence="5">HCP-like protein</fullName>
    </recommendedName>
</protein>
<dbReference type="SUPFAM" id="SSF81901">
    <property type="entry name" value="HCP-like"/>
    <property type="match status" value="2"/>
</dbReference>
<evidence type="ECO:0000256" key="1">
    <source>
        <dbReference type="ARBA" id="ARBA00038101"/>
    </source>
</evidence>
<sequence>MTSSTQVAPIQSLRAVYRDSVSGAIVPLPTIVNFRTRFDCKAGEYIILWNDVKTVFKNPMHVMHEDVAVPFLADEDFDFEPLRISAYPGVTLNVVIEAPETGVESQRVQISPMVSPTSSTDPPLSSYNGVPQNLERPSKDKSHSLASSITQDSQPDADPNIAKDNLGNHSQPTVEHDNGPSVDGLEDGQEQGKSGVDEYYVRGLSYYKGKDIPKDYQKARDFFLLAANQGHIGAQYILGCMYQNGYGVTRDCIEAMEWYEMSAEQGCANSQYSLGQMYDCGYGIGKDRYKAMEWYQRSANQGYAMAQFCLGDLYYTCEDIINYPKALEWYQKSADQGNAKAQNGLGNLYFNGQGVTYDFFKGLKWYRKSAVQGYSAAQCKLADIFYNGIGVTTDYAKALELYQKAAEQGHARAQCALGDLYYRGHGTAVNYTKASGLYLRSAAQGNSAAQYKIGLAYCEVDNDPSKAVEWFQRAAELKNTDAMGALGSMYETGNGVAKDPLMALRWRSAASAIVGL</sequence>
<dbReference type="PANTHER" id="PTHR11102">
    <property type="entry name" value="SEL-1-LIKE PROTEIN"/>
    <property type="match status" value="1"/>
</dbReference>
<comment type="caution">
    <text evidence="3">The sequence shown here is derived from an EMBL/GenBank/DDBJ whole genome shotgun (WGS) entry which is preliminary data.</text>
</comment>
<evidence type="ECO:0008006" key="5">
    <source>
        <dbReference type="Google" id="ProtNLM"/>
    </source>
</evidence>
<reference evidence="3" key="1">
    <citation type="journal article" date="2020" name="Fungal Divers.">
        <title>Resolving the Mortierellaceae phylogeny through synthesis of multi-gene phylogenetics and phylogenomics.</title>
        <authorList>
            <person name="Vandepol N."/>
            <person name="Liber J."/>
            <person name="Desiro A."/>
            <person name="Na H."/>
            <person name="Kennedy M."/>
            <person name="Barry K."/>
            <person name="Grigoriev I.V."/>
            <person name="Miller A.N."/>
            <person name="O'Donnell K."/>
            <person name="Stajich J.E."/>
            <person name="Bonito G."/>
        </authorList>
    </citation>
    <scope>NUCLEOTIDE SEQUENCE</scope>
    <source>
        <strain evidence="3">NRRL 2769</strain>
    </source>
</reference>
<dbReference type="InterPro" id="IPR050767">
    <property type="entry name" value="Sel1_AlgK"/>
</dbReference>
<accession>A0A9P6SZE0</accession>
<feature type="compositionally biased region" description="Low complexity" evidence="2">
    <location>
        <begin position="115"/>
        <end position="126"/>
    </location>
</feature>
<organism evidence="3 4">
    <name type="scientific">Entomortierella chlamydospora</name>
    <dbReference type="NCBI Taxonomy" id="101097"/>
    <lineage>
        <taxon>Eukaryota</taxon>
        <taxon>Fungi</taxon>
        <taxon>Fungi incertae sedis</taxon>
        <taxon>Mucoromycota</taxon>
        <taxon>Mortierellomycotina</taxon>
        <taxon>Mortierellomycetes</taxon>
        <taxon>Mortierellales</taxon>
        <taxon>Mortierellaceae</taxon>
        <taxon>Entomortierella</taxon>
    </lineage>
</organism>
<feature type="compositionally biased region" description="Polar residues" evidence="2">
    <location>
        <begin position="144"/>
        <end position="154"/>
    </location>
</feature>
<dbReference type="InterPro" id="IPR006597">
    <property type="entry name" value="Sel1-like"/>
</dbReference>
<evidence type="ECO:0000256" key="2">
    <source>
        <dbReference type="SAM" id="MobiDB-lite"/>
    </source>
</evidence>